<organism evidence="1 2">
    <name type="scientific">Pluteus cervinus</name>
    <dbReference type="NCBI Taxonomy" id="181527"/>
    <lineage>
        <taxon>Eukaryota</taxon>
        <taxon>Fungi</taxon>
        <taxon>Dikarya</taxon>
        <taxon>Basidiomycota</taxon>
        <taxon>Agaricomycotina</taxon>
        <taxon>Agaricomycetes</taxon>
        <taxon>Agaricomycetidae</taxon>
        <taxon>Agaricales</taxon>
        <taxon>Pluteineae</taxon>
        <taxon>Pluteaceae</taxon>
        <taxon>Pluteus</taxon>
    </lineage>
</organism>
<protein>
    <submittedName>
        <fullName evidence="1">Uncharacterized protein</fullName>
    </submittedName>
</protein>
<dbReference type="Proteomes" id="UP000308600">
    <property type="component" value="Unassembled WGS sequence"/>
</dbReference>
<gene>
    <name evidence="1" type="ORF">BDN72DRAFT_900556</name>
</gene>
<keyword evidence="2" id="KW-1185">Reference proteome</keyword>
<reference evidence="1 2" key="1">
    <citation type="journal article" date="2019" name="Nat. Ecol. Evol.">
        <title>Megaphylogeny resolves global patterns of mushroom evolution.</title>
        <authorList>
            <person name="Varga T."/>
            <person name="Krizsan K."/>
            <person name="Foldi C."/>
            <person name="Dima B."/>
            <person name="Sanchez-Garcia M."/>
            <person name="Sanchez-Ramirez S."/>
            <person name="Szollosi G.J."/>
            <person name="Szarkandi J.G."/>
            <person name="Papp V."/>
            <person name="Albert L."/>
            <person name="Andreopoulos W."/>
            <person name="Angelini C."/>
            <person name="Antonin V."/>
            <person name="Barry K.W."/>
            <person name="Bougher N.L."/>
            <person name="Buchanan P."/>
            <person name="Buyck B."/>
            <person name="Bense V."/>
            <person name="Catcheside P."/>
            <person name="Chovatia M."/>
            <person name="Cooper J."/>
            <person name="Damon W."/>
            <person name="Desjardin D."/>
            <person name="Finy P."/>
            <person name="Geml J."/>
            <person name="Haridas S."/>
            <person name="Hughes K."/>
            <person name="Justo A."/>
            <person name="Karasinski D."/>
            <person name="Kautmanova I."/>
            <person name="Kiss B."/>
            <person name="Kocsube S."/>
            <person name="Kotiranta H."/>
            <person name="LaButti K.M."/>
            <person name="Lechner B.E."/>
            <person name="Liimatainen K."/>
            <person name="Lipzen A."/>
            <person name="Lukacs Z."/>
            <person name="Mihaltcheva S."/>
            <person name="Morgado L.N."/>
            <person name="Niskanen T."/>
            <person name="Noordeloos M.E."/>
            <person name="Ohm R.A."/>
            <person name="Ortiz-Santana B."/>
            <person name="Ovrebo C."/>
            <person name="Racz N."/>
            <person name="Riley R."/>
            <person name="Savchenko A."/>
            <person name="Shiryaev A."/>
            <person name="Soop K."/>
            <person name="Spirin V."/>
            <person name="Szebenyi C."/>
            <person name="Tomsovsky M."/>
            <person name="Tulloss R.E."/>
            <person name="Uehling J."/>
            <person name="Grigoriev I.V."/>
            <person name="Vagvolgyi C."/>
            <person name="Papp T."/>
            <person name="Martin F.M."/>
            <person name="Miettinen O."/>
            <person name="Hibbett D.S."/>
            <person name="Nagy L.G."/>
        </authorList>
    </citation>
    <scope>NUCLEOTIDE SEQUENCE [LARGE SCALE GENOMIC DNA]</scope>
    <source>
        <strain evidence="1 2">NL-1719</strain>
    </source>
</reference>
<dbReference type="EMBL" id="ML208431">
    <property type="protein sequence ID" value="TFK65590.1"/>
    <property type="molecule type" value="Genomic_DNA"/>
</dbReference>
<sequence length="854" mass="95682">MSEHQPERQPLLHPQDVERTEVYPNVRNIRNDVIVSLNFAHIGVEHPLQRRYSVCEGLGSYGWDRYIDTPLSYDALHAPDIAYAVIEPLATKYIALQRGGNMSIVFCFLLARIHFMRDDNIATASISKTRAELCEILAIRIFRDYGNCLMRLTLAITTSWPVYNGADDIVLARLKQEGGEPEDRVGNAIEMAILGKAKRFIKSTPCQEVINAIWAGKCVYQAQSAHSILSDTYKRNPVHFYDPYRAPLLDHYRLKVPVIRSFLDYINFLVLFVLFIVAIELNKTKYINKAEACFMVYALGFTLEKLAAMQEHGIKVYFKGTWNGFDVAFMTTFCGYGSLRLYGVYYDDPWARTLGVDCLALIACLMFPRLAFVTLRDNLMVLSLRAMMMQFLFLMLIAAFCFCGFLYALWTLSRDGAAYSAGTIAWWMLDLFFGLDASGFDRASSFHPFFGPILTVTYACLSNTLLLTVLVSILSNTFATINEDAEAEAMFRKAVSTIEGVKADVLFSYQPPINLIALCIMLPASWILSARWFHKVNVFMIRLTSFPLLLLIALYERQAKKNGTTGLYDTLGAVAEKVFDTLPRSIKRMSLFEGLAGSDADIDVIFEIEEELNNSALDTSTEDSASPEFRSGERRLSGMSDARPQPPPQAAYSQPIPAPRLRLNSHAPKMEASMSPLAQVYQLPSLDNGIPEEADSLSTGVTSGALLGRRRLLSMQHPAQRKDSGFSHPSQILAQQQHQHQQHAFPIPRSPRSPGHQQQTLTPPTKLGFPSRSLSSQDHQQQGFSESPQPIVLSEELADRDKEGSVMTRLEIIEKQQKRIEELLTQIANGMKSNGRSGNGNSREGEGGEDGEDK</sequence>
<evidence type="ECO:0000313" key="2">
    <source>
        <dbReference type="Proteomes" id="UP000308600"/>
    </source>
</evidence>
<evidence type="ECO:0000313" key="1">
    <source>
        <dbReference type="EMBL" id="TFK65590.1"/>
    </source>
</evidence>
<name>A0ACD3AIK7_9AGAR</name>
<accession>A0ACD3AIK7</accession>
<proteinExistence type="predicted"/>